<dbReference type="InterPro" id="IPR041682">
    <property type="entry name" value="AAA_14"/>
</dbReference>
<evidence type="ECO:0000313" key="4">
    <source>
        <dbReference type="Proteomes" id="UP000190814"/>
    </source>
</evidence>
<proteinExistence type="predicted"/>
<feature type="domain" description="AAA" evidence="1">
    <location>
        <begin position="19"/>
        <end position="152"/>
    </location>
</feature>
<dbReference type="SUPFAM" id="SSF52980">
    <property type="entry name" value="Restriction endonuclease-like"/>
    <property type="match status" value="1"/>
</dbReference>
<accession>A0A1T4VYB7</accession>
<evidence type="ECO:0008006" key="5">
    <source>
        <dbReference type="Google" id="ProtNLM"/>
    </source>
</evidence>
<sequence>MERKFIKILQEWDKNQIKEPMMVIGARQVGKTWIVREYLENNYSEYIYINLEEQPELISAFEGNLSPDNILRNLSILLGKDIDFKIPIFIDEIQQSERAITSLKYFCEAKENYRVIVAGSLLGVKINRFQTSFPVGKVQIVHMYPMDFEEFLLACGEEKLRDMIKEAYDTMSPIPSGIHEKALNLYHDYLLVGGMPQMVVNFVDNGKNIMKVNRNLLDFLRLAYLADMSKYVNNAPETAKITAIYESIPRQLARENPKFKYKDVSANAVKRDYYTPIDWLVSSDMIIKLNRLESPNLPLKGYENPDSFKIYLSDVGLLSSICQLGVRELLSDTNNIYKGAVIENYVIEQLRCNKKDLYYYKPTESMEIDLIIEIDDEIIPIEIKSGRHKRSVSLDNYRKKYNPSYAIRFSENQFGYTNQIKSVPLYAVFCI</sequence>
<organism evidence="3 4">
    <name type="scientific">Eubacterium uniforme</name>
    <dbReference type="NCBI Taxonomy" id="39495"/>
    <lineage>
        <taxon>Bacteria</taxon>
        <taxon>Bacillati</taxon>
        <taxon>Bacillota</taxon>
        <taxon>Clostridia</taxon>
        <taxon>Eubacteriales</taxon>
        <taxon>Eubacteriaceae</taxon>
        <taxon>Eubacterium</taxon>
    </lineage>
</organism>
<dbReference type="PANTHER" id="PTHR33295:SF7">
    <property type="entry name" value="ATPASE"/>
    <property type="match status" value="1"/>
</dbReference>
<dbReference type="AlphaFoldDB" id="A0A1T4VYB7"/>
<dbReference type="SUPFAM" id="SSF52540">
    <property type="entry name" value="P-loop containing nucleoside triphosphate hydrolases"/>
    <property type="match status" value="1"/>
</dbReference>
<dbReference type="Pfam" id="PF13635">
    <property type="entry name" value="DUF4143"/>
    <property type="match status" value="1"/>
</dbReference>
<dbReference type="Pfam" id="PF13173">
    <property type="entry name" value="AAA_14"/>
    <property type="match status" value="1"/>
</dbReference>
<dbReference type="EMBL" id="FUXZ01000012">
    <property type="protein sequence ID" value="SKA69986.1"/>
    <property type="molecule type" value="Genomic_DNA"/>
</dbReference>
<protein>
    <recommendedName>
        <fullName evidence="5">AAA+ ATPase domain-containing protein</fullName>
    </recommendedName>
</protein>
<dbReference type="STRING" id="39495.SAMN02745111_01957"/>
<reference evidence="3 4" key="1">
    <citation type="submission" date="2017-02" db="EMBL/GenBank/DDBJ databases">
        <authorList>
            <person name="Peterson S.W."/>
        </authorList>
    </citation>
    <scope>NUCLEOTIDE SEQUENCE [LARGE SCALE GENOMIC DNA]</scope>
    <source>
        <strain evidence="3 4">ATCC 35992</strain>
    </source>
</reference>
<evidence type="ECO:0000259" key="1">
    <source>
        <dbReference type="Pfam" id="PF13173"/>
    </source>
</evidence>
<feature type="domain" description="DUF4143" evidence="2">
    <location>
        <begin position="227"/>
        <end position="386"/>
    </location>
</feature>
<dbReference type="PANTHER" id="PTHR33295">
    <property type="entry name" value="ATPASE"/>
    <property type="match status" value="1"/>
</dbReference>
<dbReference type="RefSeq" id="WP_078766796.1">
    <property type="nucleotide sequence ID" value="NZ_FUXZ01000012.1"/>
</dbReference>
<name>A0A1T4VYB7_9FIRM</name>
<gene>
    <name evidence="3" type="ORF">SAMN02745111_01957</name>
</gene>
<dbReference type="CDD" id="cd00009">
    <property type="entry name" value="AAA"/>
    <property type="match status" value="1"/>
</dbReference>
<dbReference type="InterPro" id="IPR025420">
    <property type="entry name" value="DUF4143"/>
</dbReference>
<dbReference type="Proteomes" id="UP000190814">
    <property type="component" value="Unassembled WGS sequence"/>
</dbReference>
<dbReference type="OrthoDB" id="9801806at2"/>
<dbReference type="InterPro" id="IPR011335">
    <property type="entry name" value="Restrct_endonuc-II-like"/>
</dbReference>
<keyword evidence="4" id="KW-1185">Reference proteome</keyword>
<evidence type="ECO:0000313" key="3">
    <source>
        <dbReference type="EMBL" id="SKA69986.1"/>
    </source>
</evidence>
<evidence type="ECO:0000259" key="2">
    <source>
        <dbReference type="Pfam" id="PF13635"/>
    </source>
</evidence>
<dbReference type="InterPro" id="IPR027417">
    <property type="entry name" value="P-loop_NTPase"/>
</dbReference>